<organism evidence="1 2">
    <name type="scientific">Eumeta variegata</name>
    <name type="common">Bagworm moth</name>
    <name type="synonym">Eumeta japonica</name>
    <dbReference type="NCBI Taxonomy" id="151549"/>
    <lineage>
        <taxon>Eukaryota</taxon>
        <taxon>Metazoa</taxon>
        <taxon>Ecdysozoa</taxon>
        <taxon>Arthropoda</taxon>
        <taxon>Hexapoda</taxon>
        <taxon>Insecta</taxon>
        <taxon>Pterygota</taxon>
        <taxon>Neoptera</taxon>
        <taxon>Endopterygota</taxon>
        <taxon>Lepidoptera</taxon>
        <taxon>Glossata</taxon>
        <taxon>Ditrysia</taxon>
        <taxon>Tineoidea</taxon>
        <taxon>Psychidae</taxon>
        <taxon>Oiketicinae</taxon>
        <taxon>Eumeta</taxon>
    </lineage>
</organism>
<gene>
    <name evidence="1" type="ORF">EVAR_3363_1</name>
</gene>
<dbReference type="AlphaFoldDB" id="A0A4C1SUW4"/>
<name>A0A4C1SUW4_EUMVA</name>
<proteinExistence type="predicted"/>
<sequence length="148" mass="16321">MHCIACNSQKSIGLLSSQSAYMSPKCFPRFTSYNQAAFLTLIATGRAASRDQLTTYHGPHSYVLRFRQLILAYVAQLSLDPLVCRAIHATHAQTLPIPRCEEKSGRSTPPSSYHSTIAVITTSKNITHSGPLRVGDCCSLFMRRQHPG</sequence>
<reference evidence="1 2" key="1">
    <citation type="journal article" date="2019" name="Commun. Biol.">
        <title>The bagworm genome reveals a unique fibroin gene that provides high tensile strength.</title>
        <authorList>
            <person name="Kono N."/>
            <person name="Nakamura H."/>
            <person name="Ohtoshi R."/>
            <person name="Tomita M."/>
            <person name="Numata K."/>
            <person name="Arakawa K."/>
        </authorList>
    </citation>
    <scope>NUCLEOTIDE SEQUENCE [LARGE SCALE GENOMIC DNA]</scope>
</reference>
<keyword evidence="2" id="KW-1185">Reference proteome</keyword>
<protein>
    <submittedName>
        <fullName evidence="1">Uncharacterized protein</fullName>
    </submittedName>
</protein>
<dbReference type="EMBL" id="BGZK01000016">
    <property type="protein sequence ID" value="GBP05008.1"/>
    <property type="molecule type" value="Genomic_DNA"/>
</dbReference>
<accession>A0A4C1SUW4</accession>
<dbReference type="Proteomes" id="UP000299102">
    <property type="component" value="Unassembled WGS sequence"/>
</dbReference>
<evidence type="ECO:0000313" key="2">
    <source>
        <dbReference type="Proteomes" id="UP000299102"/>
    </source>
</evidence>
<comment type="caution">
    <text evidence="1">The sequence shown here is derived from an EMBL/GenBank/DDBJ whole genome shotgun (WGS) entry which is preliminary data.</text>
</comment>
<evidence type="ECO:0000313" key="1">
    <source>
        <dbReference type="EMBL" id="GBP05008.1"/>
    </source>
</evidence>